<feature type="region of interest" description="Disordered" evidence="1">
    <location>
        <begin position="37"/>
        <end position="56"/>
    </location>
</feature>
<gene>
    <name evidence="2" type="ORF">Atai01_66270</name>
</gene>
<dbReference type="Proteomes" id="UP001165136">
    <property type="component" value="Unassembled WGS sequence"/>
</dbReference>
<dbReference type="AlphaFoldDB" id="A0A9W6R680"/>
<keyword evidence="3" id="KW-1185">Reference proteome</keyword>
<organism evidence="2 3">
    <name type="scientific">Amycolatopsis taiwanensis</name>
    <dbReference type="NCBI Taxonomy" id="342230"/>
    <lineage>
        <taxon>Bacteria</taxon>
        <taxon>Bacillati</taxon>
        <taxon>Actinomycetota</taxon>
        <taxon>Actinomycetes</taxon>
        <taxon>Pseudonocardiales</taxon>
        <taxon>Pseudonocardiaceae</taxon>
        <taxon>Amycolatopsis</taxon>
    </lineage>
</organism>
<sequence>MSPAGEGEFWVQVCEFWVREGEFWVRGGEFWVREGKNAKISPNPPQPTSTQAPVVPTSTERETLVHTLVDQLQIVT</sequence>
<proteinExistence type="predicted"/>
<dbReference type="EMBL" id="BSTI01000019">
    <property type="protein sequence ID" value="GLY70008.1"/>
    <property type="molecule type" value="Genomic_DNA"/>
</dbReference>
<accession>A0A9W6R680</accession>
<evidence type="ECO:0000313" key="2">
    <source>
        <dbReference type="EMBL" id="GLY70008.1"/>
    </source>
</evidence>
<protein>
    <submittedName>
        <fullName evidence="2">Uncharacterized protein</fullName>
    </submittedName>
</protein>
<name>A0A9W6R680_9PSEU</name>
<evidence type="ECO:0000313" key="3">
    <source>
        <dbReference type="Proteomes" id="UP001165136"/>
    </source>
</evidence>
<comment type="caution">
    <text evidence="2">The sequence shown here is derived from an EMBL/GenBank/DDBJ whole genome shotgun (WGS) entry which is preliminary data.</text>
</comment>
<evidence type="ECO:0000256" key="1">
    <source>
        <dbReference type="SAM" id="MobiDB-lite"/>
    </source>
</evidence>
<reference evidence="2" key="1">
    <citation type="submission" date="2023-03" db="EMBL/GenBank/DDBJ databases">
        <title>Amycolatopsis taiwanensis NBRC 103393.</title>
        <authorList>
            <person name="Ichikawa N."/>
            <person name="Sato H."/>
            <person name="Tonouchi N."/>
        </authorList>
    </citation>
    <scope>NUCLEOTIDE SEQUENCE</scope>
    <source>
        <strain evidence="2">NBRC 103393</strain>
    </source>
</reference>